<dbReference type="AlphaFoldDB" id="A0A2U2DV53"/>
<keyword evidence="3" id="KW-1185">Reference proteome</keyword>
<keyword evidence="1" id="KW-1133">Transmembrane helix</keyword>
<keyword evidence="1" id="KW-0472">Membrane</keyword>
<dbReference type="Proteomes" id="UP000245252">
    <property type="component" value="Unassembled WGS sequence"/>
</dbReference>
<protein>
    <submittedName>
        <fullName evidence="2">Uncharacterized protein</fullName>
    </submittedName>
</protein>
<keyword evidence="1" id="KW-0812">Transmembrane</keyword>
<evidence type="ECO:0000256" key="1">
    <source>
        <dbReference type="SAM" id="Phobius"/>
    </source>
</evidence>
<comment type="caution">
    <text evidence="2">The sequence shown here is derived from an EMBL/GenBank/DDBJ whole genome shotgun (WGS) entry which is preliminary data.</text>
</comment>
<gene>
    <name evidence="2" type="ORF">DEM27_05925</name>
</gene>
<evidence type="ECO:0000313" key="2">
    <source>
        <dbReference type="EMBL" id="PWE57177.1"/>
    </source>
</evidence>
<sequence length="97" mass="10797">MRMMRQSKDQQPNMSTGILIVVLLWALPALAGALLTFCEQYKSGTERFWTWGAAGGILVCLLWPITVPIFLVTFLLHNHILIVLGGSEDDKAPEEGR</sequence>
<evidence type="ECO:0000313" key="3">
    <source>
        <dbReference type="Proteomes" id="UP000245252"/>
    </source>
</evidence>
<reference evidence="2 3" key="1">
    <citation type="submission" date="2018-05" db="EMBL/GenBank/DDBJ databases">
        <title>The draft genome of strain NS-104.</title>
        <authorList>
            <person name="Hang P."/>
            <person name="Jiang J."/>
        </authorList>
    </citation>
    <scope>NUCLEOTIDE SEQUENCE [LARGE SCALE GENOMIC DNA]</scope>
    <source>
        <strain evidence="2 3">NS-104</strain>
    </source>
</reference>
<feature type="transmembrane region" description="Helical" evidence="1">
    <location>
        <begin position="48"/>
        <end position="76"/>
    </location>
</feature>
<dbReference type="EMBL" id="QFBC01000002">
    <property type="protein sequence ID" value="PWE57177.1"/>
    <property type="molecule type" value="Genomic_DNA"/>
</dbReference>
<organism evidence="2 3">
    <name type="scientific">Metarhizobium album</name>
    <dbReference type="NCBI Taxonomy" id="2182425"/>
    <lineage>
        <taxon>Bacteria</taxon>
        <taxon>Pseudomonadati</taxon>
        <taxon>Pseudomonadota</taxon>
        <taxon>Alphaproteobacteria</taxon>
        <taxon>Hyphomicrobiales</taxon>
        <taxon>Rhizobiaceae</taxon>
        <taxon>Metarhizobium</taxon>
    </lineage>
</organism>
<name>A0A2U2DV53_9HYPH</name>
<proteinExistence type="predicted"/>
<accession>A0A2U2DV53</accession>